<evidence type="ECO:0000313" key="3">
    <source>
        <dbReference type="Proteomes" id="UP000601435"/>
    </source>
</evidence>
<name>A0A812MAX0_9DINO</name>
<evidence type="ECO:0000256" key="1">
    <source>
        <dbReference type="SAM" id="MobiDB-lite"/>
    </source>
</evidence>
<protein>
    <submittedName>
        <fullName evidence="2">Uncharacterized protein</fullName>
    </submittedName>
</protein>
<feature type="region of interest" description="Disordered" evidence="1">
    <location>
        <begin position="184"/>
        <end position="207"/>
    </location>
</feature>
<dbReference type="Proteomes" id="UP000601435">
    <property type="component" value="Unassembled WGS sequence"/>
</dbReference>
<reference evidence="2" key="1">
    <citation type="submission" date="2021-02" db="EMBL/GenBank/DDBJ databases">
        <authorList>
            <person name="Dougan E. K."/>
            <person name="Rhodes N."/>
            <person name="Thang M."/>
            <person name="Chan C."/>
        </authorList>
    </citation>
    <scope>NUCLEOTIDE SEQUENCE</scope>
</reference>
<sequence>MCRAAEVPKRMPLQHRVPKHDYTELGHVPQWLQDKENNAYEAFGRNPPPGHKPLEEAWRWRARRTFELLSIQREGDPESETLQDMLFALPARELLLDLRALADDEEAMPTSVPETFYVQLALAYDAFAWAFRMLSSQMKEKLRDQFLDTVLYVEDRFRDPNWTRQAARKLGVLVAPSVAPALLATRPQAQRRSAEAPAAKPAPRKRP</sequence>
<proteinExistence type="predicted"/>
<evidence type="ECO:0000313" key="2">
    <source>
        <dbReference type="EMBL" id="CAE7255065.1"/>
    </source>
</evidence>
<organism evidence="2 3">
    <name type="scientific">Symbiodinium necroappetens</name>
    <dbReference type="NCBI Taxonomy" id="1628268"/>
    <lineage>
        <taxon>Eukaryota</taxon>
        <taxon>Sar</taxon>
        <taxon>Alveolata</taxon>
        <taxon>Dinophyceae</taxon>
        <taxon>Suessiales</taxon>
        <taxon>Symbiodiniaceae</taxon>
        <taxon>Symbiodinium</taxon>
    </lineage>
</organism>
<dbReference type="OrthoDB" id="445617at2759"/>
<comment type="caution">
    <text evidence="2">The sequence shown here is derived from an EMBL/GenBank/DDBJ whole genome shotgun (WGS) entry which is preliminary data.</text>
</comment>
<accession>A0A812MAX0</accession>
<keyword evidence="3" id="KW-1185">Reference proteome</keyword>
<gene>
    <name evidence="2" type="ORF">SNEC2469_LOCUS5524</name>
</gene>
<dbReference type="AlphaFoldDB" id="A0A812MAX0"/>
<dbReference type="EMBL" id="CAJNJA010010220">
    <property type="protein sequence ID" value="CAE7255065.1"/>
    <property type="molecule type" value="Genomic_DNA"/>
</dbReference>
<feature type="non-terminal residue" evidence="2">
    <location>
        <position position="1"/>
    </location>
</feature>